<dbReference type="InterPro" id="IPR051683">
    <property type="entry name" value="Enoyl-CoA_Hydratase/Isomerase"/>
</dbReference>
<dbReference type="GO" id="GO:0003824">
    <property type="term" value="F:catalytic activity"/>
    <property type="evidence" value="ECO:0007669"/>
    <property type="project" value="UniProtKB-ARBA"/>
</dbReference>
<sequence>MSQQTIRVTKRPDGVAIVTLARPEVHNAFNERMIADLSSALSALGKDKTVRAVVLAADGASFSAGADLDWMRRSAAYAPAENLADAEGLAELMRVLNSLPKPTIARVQGAALGGGVGLVACCDIAIAVDSAVFCLSEVRLGLIPAVISPYVIAAIGARAARRWFLTAERFVAAEALRLGLLHRVVEADDLDPAIEEMLAALLAGAPEAQAAAKDLIFAVSDRPVSPALIADTTRRIAERRAGAEGREGIAAFLNKRPPVWGG</sequence>
<dbReference type="OrthoDB" id="9795613at2"/>
<keyword evidence="3" id="KW-1185">Reference proteome</keyword>
<dbReference type="Gene3D" id="3.90.226.10">
    <property type="entry name" value="2-enoyl-CoA Hydratase, Chain A, domain 1"/>
    <property type="match status" value="1"/>
</dbReference>
<dbReference type="CDD" id="cd06558">
    <property type="entry name" value="crotonase-like"/>
    <property type="match status" value="1"/>
</dbReference>
<dbReference type="InterPro" id="IPR001753">
    <property type="entry name" value="Enoyl-CoA_hydra/iso"/>
</dbReference>
<dbReference type="Pfam" id="PF00378">
    <property type="entry name" value="ECH_1"/>
    <property type="match status" value="1"/>
</dbReference>
<evidence type="ECO:0000256" key="1">
    <source>
        <dbReference type="ARBA" id="ARBA00005254"/>
    </source>
</evidence>
<dbReference type="SUPFAM" id="SSF52096">
    <property type="entry name" value="ClpP/crotonase"/>
    <property type="match status" value="1"/>
</dbReference>
<dbReference type="GO" id="GO:0008300">
    <property type="term" value="P:isoprenoid catabolic process"/>
    <property type="evidence" value="ECO:0007669"/>
    <property type="project" value="TreeGrafter"/>
</dbReference>
<dbReference type="RefSeq" id="WP_074770101.1">
    <property type="nucleotide sequence ID" value="NZ_FNWO01000015.1"/>
</dbReference>
<proteinExistence type="inferred from homology"/>
<comment type="similarity">
    <text evidence="1">Belongs to the enoyl-CoA hydratase/isomerase family.</text>
</comment>
<name>A0A1H6JHU4_MAGFU</name>
<dbReference type="PANTHER" id="PTHR42964">
    <property type="entry name" value="ENOYL-COA HYDRATASE"/>
    <property type="match status" value="1"/>
</dbReference>
<accession>A0A1H6JHU4</accession>
<gene>
    <name evidence="2" type="ORF">SAMN04244559_03060</name>
</gene>
<reference evidence="3" key="1">
    <citation type="submission" date="2016-10" db="EMBL/GenBank/DDBJ databases">
        <authorList>
            <person name="Varghese N."/>
            <person name="Submissions S."/>
        </authorList>
    </citation>
    <scope>NUCLEOTIDE SEQUENCE [LARGE SCALE GENOMIC DNA]</scope>
    <source>
        <strain evidence="3">DSM 13234</strain>
    </source>
</reference>
<evidence type="ECO:0000313" key="2">
    <source>
        <dbReference type="EMBL" id="SEH58679.1"/>
    </source>
</evidence>
<dbReference type="InterPro" id="IPR014748">
    <property type="entry name" value="Enoyl-CoA_hydra_C"/>
</dbReference>
<dbReference type="InterPro" id="IPR029045">
    <property type="entry name" value="ClpP/crotonase-like_dom_sf"/>
</dbReference>
<organism evidence="2 3">
    <name type="scientific">Magnetospirillum fulvum</name>
    <name type="common">Rhodospirillum fulvum</name>
    <dbReference type="NCBI Taxonomy" id="1082"/>
    <lineage>
        <taxon>Bacteria</taxon>
        <taxon>Pseudomonadati</taxon>
        <taxon>Pseudomonadota</taxon>
        <taxon>Alphaproteobacteria</taxon>
        <taxon>Rhodospirillales</taxon>
        <taxon>Rhodospirillaceae</taxon>
        <taxon>Magnetospirillum</taxon>
    </lineage>
</organism>
<dbReference type="Gene3D" id="1.10.12.10">
    <property type="entry name" value="Lyase 2-enoyl-coa Hydratase, Chain A, domain 2"/>
    <property type="match status" value="1"/>
</dbReference>
<dbReference type="FunFam" id="3.90.226.10:FF:000066">
    <property type="entry name" value="Enoyl-CoA hydratase"/>
    <property type="match status" value="1"/>
</dbReference>
<dbReference type="EMBL" id="FNWO01000015">
    <property type="protein sequence ID" value="SEH58679.1"/>
    <property type="molecule type" value="Genomic_DNA"/>
</dbReference>
<dbReference type="Proteomes" id="UP000182983">
    <property type="component" value="Unassembled WGS sequence"/>
</dbReference>
<dbReference type="PANTHER" id="PTHR42964:SF1">
    <property type="entry name" value="POLYKETIDE BIOSYNTHESIS ENOYL-COA HYDRATASE PKSH-RELATED"/>
    <property type="match status" value="1"/>
</dbReference>
<protein>
    <submittedName>
        <fullName evidence="2">Methylglutaconyl-CoA hydratase</fullName>
    </submittedName>
</protein>
<dbReference type="AlphaFoldDB" id="A0A1H6JHU4"/>
<evidence type="ECO:0000313" key="3">
    <source>
        <dbReference type="Proteomes" id="UP000182983"/>
    </source>
</evidence>